<evidence type="ECO:0000313" key="2">
    <source>
        <dbReference type="EMBL" id="BAY15549.1"/>
    </source>
</evidence>
<keyword evidence="3" id="KW-1185">Reference proteome</keyword>
<dbReference type="Pfam" id="PF21780">
    <property type="entry name" value="DUF6875"/>
    <property type="match status" value="1"/>
</dbReference>
<feature type="domain" description="DUF6875" evidence="1">
    <location>
        <begin position="22"/>
        <end position="202"/>
    </location>
</feature>
<evidence type="ECO:0000313" key="3">
    <source>
        <dbReference type="Proteomes" id="UP000218287"/>
    </source>
</evidence>
<sequence>MVQLYTPNEIDQLQQDIPYLVETWNWLRSFLAKPHPELGRNGNVCPYMPKALNSNCIRLKVIRSQNLGRQEISDIVLSYRNAFLDLEPKNKEESIYKAIILIFPEIKNEEATILIDSIQKQLKPFFVESGLMLGEFHKRNETGGLHNPNFRPLRSPIPMLAIRFMVESDLPFLLSADDLYSQVRYLEAYLKQFRKKFKDENKFKTACQALDLAKKQIAKENNLIFYEINQ</sequence>
<proteinExistence type="predicted"/>
<evidence type="ECO:0000259" key="1">
    <source>
        <dbReference type="Pfam" id="PF21780"/>
    </source>
</evidence>
<dbReference type="Proteomes" id="UP000218287">
    <property type="component" value="Chromosome"/>
</dbReference>
<gene>
    <name evidence="2" type="ORF">NIES21_13660</name>
</gene>
<dbReference type="AlphaFoldDB" id="A0A1Z4GDJ2"/>
<name>A0A1Z4GDJ2_9CYAN</name>
<dbReference type="InterPro" id="IPR049240">
    <property type="entry name" value="DUF6875"/>
</dbReference>
<dbReference type="EMBL" id="AP018174">
    <property type="protein sequence ID" value="BAY15549.1"/>
    <property type="molecule type" value="Genomic_DNA"/>
</dbReference>
<accession>A0A1Z4GDJ2</accession>
<reference evidence="2 3" key="1">
    <citation type="submission" date="2017-06" db="EMBL/GenBank/DDBJ databases">
        <title>Genome sequencing of cyanobaciteial culture collection at National Institute for Environmental Studies (NIES).</title>
        <authorList>
            <person name="Hirose Y."/>
            <person name="Shimura Y."/>
            <person name="Fujisawa T."/>
            <person name="Nakamura Y."/>
            <person name="Kawachi M."/>
        </authorList>
    </citation>
    <scope>NUCLEOTIDE SEQUENCE [LARGE SCALE GENOMIC DNA]</scope>
    <source>
        <strain evidence="2 3">NIES-21</strain>
    </source>
</reference>
<organism evidence="2 3">
    <name type="scientific">Anabaenopsis circularis NIES-21</name>
    <dbReference type="NCBI Taxonomy" id="1085406"/>
    <lineage>
        <taxon>Bacteria</taxon>
        <taxon>Bacillati</taxon>
        <taxon>Cyanobacteriota</taxon>
        <taxon>Cyanophyceae</taxon>
        <taxon>Nostocales</taxon>
        <taxon>Nodulariaceae</taxon>
        <taxon>Anabaenopsis</taxon>
    </lineage>
</organism>
<protein>
    <recommendedName>
        <fullName evidence="1">DUF6875 domain-containing protein</fullName>
    </recommendedName>
</protein>